<keyword evidence="7" id="KW-1185">Reference proteome</keyword>
<dbReference type="PROSITE" id="PS00012">
    <property type="entry name" value="PHOSPHOPANTETHEINE"/>
    <property type="match status" value="1"/>
</dbReference>
<dbReference type="PANTHER" id="PTHR43775">
    <property type="entry name" value="FATTY ACID SYNTHASE"/>
    <property type="match status" value="1"/>
</dbReference>
<evidence type="ECO:0000256" key="4">
    <source>
        <dbReference type="ARBA" id="ARBA00023268"/>
    </source>
</evidence>
<dbReference type="InterPro" id="IPR057326">
    <property type="entry name" value="KR_dom"/>
</dbReference>
<dbReference type="SUPFAM" id="SSF51735">
    <property type="entry name" value="NAD(P)-binding Rossmann-fold domains"/>
    <property type="match status" value="2"/>
</dbReference>
<evidence type="ECO:0000256" key="3">
    <source>
        <dbReference type="ARBA" id="ARBA00022679"/>
    </source>
</evidence>
<protein>
    <submittedName>
        <fullName evidence="6">Putative Oleandomycin polyketide synthase, modules 5 and 6</fullName>
    </submittedName>
</protein>
<organism evidence="6 7">
    <name type="scientific">Streptomyces aurantiacus JA 4570</name>
    <dbReference type="NCBI Taxonomy" id="1286094"/>
    <lineage>
        <taxon>Bacteria</taxon>
        <taxon>Bacillati</taxon>
        <taxon>Actinomycetota</taxon>
        <taxon>Actinomycetes</taxon>
        <taxon>Kitasatosporales</taxon>
        <taxon>Streptomycetaceae</taxon>
        <taxon>Streptomyces</taxon>
        <taxon>Streptomyces aurantiacus group</taxon>
    </lineage>
</organism>
<dbReference type="InterPro" id="IPR036736">
    <property type="entry name" value="ACP-like_sf"/>
</dbReference>
<dbReference type="Pfam" id="PF00550">
    <property type="entry name" value="PP-binding"/>
    <property type="match status" value="1"/>
</dbReference>
<accession>S3ZC67</accession>
<dbReference type="GO" id="GO:0004312">
    <property type="term" value="F:fatty acid synthase activity"/>
    <property type="evidence" value="ECO:0007669"/>
    <property type="project" value="TreeGrafter"/>
</dbReference>
<keyword evidence="3" id="KW-0808">Transferase</keyword>
<dbReference type="Pfam" id="PF18369">
    <property type="entry name" value="PKS_DE"/>
    <property type="match status" value="1"/>
</dbReference>
<dbReference type="SMART" id="SM00822">
    <property type="entry name" value="PKS_KR"/>
    <property type="match status" value="1"/>
</dbReference>
<keyword evidence="1" id="KW-0596">Phosphopantetheine</keyword>
<name>S3ZC67_9ACTN</name>
<dbReference type="Pfam" id="PF08659">
    <property type="entry name" value="KR"/>
    <property type="match status" value="1"/>
</dbReference>
<dbReference type="SMART" id="SM00823">
    <property type="entry name" value="PKS_PP"/>
    <property type="match status" value="1"/>
</dbReference>
<evidence type="ECO:0000313" key="6">
    <source>
        <dbReference type="EMBL" id="EPH40209.1"/>
    </source>
</evidence>
<evidence type="ECO:0000256" key="2">
    <source>
        <dbReference type="ARBA" id="ARBA00022553"/>
    </source>
</evidence>
<dbReference type="InterPro" id="IPR009081">
    <property type="entry name" value="PP-bd_ACP"/>
</dbReference>
<sequence>MDQSDGSPLATDEVESRFWDAVEREDLEQLAGELAVEDGSAAELGAVLPVLSSWRKQRRERSTLDSWRYQVTWQPLAGTLPATGLTGRWLVVLPESAAAHPWAAGVREALAAAGADVAELSVPSAESTREALAGRLREAAETGLAGVVSLLGLDESPHGTHDAHGVVPAGLVGTVALVQALGDAGIGARLWVLTRGAVATDRADQPARPAQAQLWGLGRVAALECPDRWGGLVDLPENPERRAASQLPGILAGAGTAGDEDQLAVRQAGVLVRRFVRAPLAAGETRQWKPRGTALITGGTGAIGGHVARWLAREGAEHLVLTSRRGPDAPGAAELQAELEELGAKVTVAACDVADRDAVAGLLGRLTEDGHTLRSVFHAAGVGQGRPLDGTTTADIADVLKAKVAGAEHLDALLDADSGLDAFVLFSSNAGVWGSGSQGAYAAANAHLDALAEQRRARGLTATSVAWGLWAGGGMAGDDGEEQFRRRGLRPMAPGLAVAALAQAVAYDETFLAVADLDWERFAPAFTSARTSPFIGDLPEVRGYLESVAAEPAAEPGTGDDAAAQLRRRLAPLTEPEREVILLDIVRSHAAAVLGYSGAESIDAHLAFRELGFDSLTAVEVRNRLNKTTGLRLPATLVFDHPTSVALAQYLRTELLQDDADGVDSTLRELDRLEAGLGSIAPDDSSRMRITMRLEALMSKWKGAEVEESAEGEAVSSRLESASADEVFDFIDKELGMS</sequence>
<evidence type="ECO:0000256" key="1">
    <source>
        <dbReference type="ARBA" id="ARBA00022450"/>
    </source>
</evidence>
<dbReference type="Proteomes" id="UP000014629">
    <property type="component" value="Unassembled WGS sequence"/>
</dbReference>
<comment type="caution">
    <text evidence="6">The sequence shown here is derived from an EMBL/GenBank/DDBJ whole genome shotgun (WGS) entry which is preliminary data.</text>
</comment>
<feature type="domain" description="Carrier" evidence="5">
    <location>
        <begin position="580"/>
        <end position="655"/>
    </location>
</feature>
<dbReference type="CDD" id="cd08952">
    <property type="entry name" value="KR_1_SDR_x"/>
    <property type="match status" value="1"/>
</dbReference>
<proteinExistence type="predicted"/>
<dbReference type="PROSITE" id="PS50075">
    <property type="entry name" value="CARRIER"/>
    <property type="match status" value="1"/>
</dbReference>
<dbReference type="GO" id="GO:0006633">
    <property type="term" value="P:fatty acid biosynthetic process"/>
    <property type="evidence" value="ECO:0007669"/>
    <property type="project" value="TreeGrafter"/>
</dbReference>
<dbReference type="Gene3D" id="6.10.140.1830">
    <property type="match status" value="1"/>
</dbReference>
<dbReference type="EMBL" id="AOPZ01000434">
    <property type="protein sequence ID" value="EPH40209.1"/>
    <property type="molecule type" value="Genomic_DNA"/>
</dbReference>
<dbReference type="AlphaFoldDB" id="S3ZC67"/>
<dbReference type="PATRIC" id="fig|1286094.4.peg.6649"/>
<dbReference type="PANTHER" id="PTHR43775:SF51">
    <property type="entry name" value="INACTIVE PHENOLPHTHIOCEROL SYNTHESIS POLYKETIDE SYNTHASE TYPE I PKS1-RELATED"/>
    <property type="match status" value="1"/>
</dbReference>
<dbReference type="GO" id="GO:0017000">
    <property type="term" value="P:antibiotic biosynthetic process"/>
    <property type="evidence" value="ECO:0007669"/>
    <property type="project" value="UniProtKB-ARBA"/>
</dbReference>
<dbReference type="InterPro" id="IPR041618">
    <property type="entry name" value="PKS_DE"/>
</dbReference>
<dbReference type="InterPro" id="IPR006162">
    <property type="entry name" value="Ppantetheine_attach_site"/>
</dbReference>
<dbReference type="GO" id="GO:0031177">
    <property type="term" value="F:phosphopantetheine binding"/>
    <property type="evidence" value="ECO:0007669"/>
    <property type="project" value="InterPro"/>
</dbReference>
<dbReference type="SUPFAM" id="SSF47336">
    <property type="entry name" value="ACP-like"/>
    <property type="match status" value="1"/>
</dbReference>
<dbReference type="InterPro" id="IPR013968">
    <property type="entry name" value="PKS_KR"/>
</dbReference>
<gene>
    <name evidence="6" type="ORF">STRAU_6729</name>
</gene>
<dbReference type="Gene3D" id="1.10.1200.10">
    <property type="entry name" value="ACP-like"/>
    <property type="match status" value="1"/>
</dbReference>
<dbReference type="InterPro" id="IPR036291">
    <property type="entry name" value="NAD(P)-bd_dom_sf"/>
</dbReference>
<keyword evidence="2" id="KW-0597">Phosphoprotein</keyword>
<dbReference type="SMART" id="SM01294">
    <property type="entry name" value="PKS_PP_betabranch"/>
    <property type="match status" value="1"/>
</dbReference>
<keyword evidence="4" id="KW-0511">Multifunctional enzyme</keyword>
<reference evidence="6 7" key="1">
    <citation type="submission" date="2013-02" db="EMBL/GenBank/DDBJ databases">
        <title>Draft Genome Sequence of Streptomyces aurantiacus, Which Produces Setomimycin.</title>
        <authorList>
            <person name="Gruening B.A."/>
            <person name="Praeg A."/>
            <person name="Erxleben A."/>
            <person name="Guenther S."/>
            <person name="Mueller M."/>
        </authorList>
    </citation>
    <scope>NUCLEOTIDE SEQUENCE [LARGE SCALE GENOMIC DNA]</scope>
    <source>
        <strain evidence="6 7">JA 4570</strain>
    </source>
</reference>
<dbReference type="FunFam" id="1.10.1200.10:FF:000007">
    <property type="entry name" value="Probable polyketide synthase pks17"/>
    <property type="match status" value="1"/>
</dbReference>
<dbReference type="InterPro" id="IPR050091">
    <property type="entry name" value="PKS_NRPS_Biosynth_Enz"/>
</dbReference>
<evidence type="ECO:0000259" key="5">
    <source>
        <dbReference type="PROSITE" id="PS50075"/>
    </source>
</evidence>
<dbReference type="InterPro" id="IPR020806">
    <property type="entry name" value="PKS_PP-bd"/>
</dbReference>
<evidence type="ECO:0000313" key="7">
    <source>
        <dbReference type="Proteomes" id="UP000014629"/>
    </source>
</evidence>
<dbReference type="Gene3D" id="3.40.50.720">
    <property type="entry name" value="NAD(P)-binding Rossmann-like Domain"/>
    <property type="match status" value="1"/>
</dbReference>